<dbReference type="GO" id="GO:0010090">
    <property type="term" value="P:trichome morphogenesis"/>
    <property type="evidence" value="ECO:0007669"/>
    <property type="project" value="InterPro"/>
</dbReference>
<dbReference type="AlphaFoldDB" id="A0A8S0UT13"/>
<dbReference type="PANTHER" id="PTHR46547">
    <property type="entry name" value="ZINC FINGER PROTEIN GIS"/>
    <property type="match status" value="1"/>
</dbReference>
<accession>A0A8S0UT13</accession>
<reference evidence="4 5" key="1">
    <citation type="submission" date="2019-12" db="EMBL/GenBank/DDBJ databases">
        <authorList>
            <person name="Alioto T."/>
            <person name="Alioto T."/>
            <person name="Gomez Garrido J."/>
        </authorList>
    </citation>
    <scope>NUCLEOTIDE SEQUENCE [LARGE SCALE GENOMIC DNA]</scope>
</reference>
<proteinExistence type="predicted"/>
<dbReference type="OrthoDB" id="9442240at2759"/>
<dbReference type="PANTHER" id="PTHR46547:SF7">
    <property type="entry name" value="ZINC FINGER PROTEIN GIS"/>
    <property type="match status" value="1"/>
</dbReference>
<dbReference type="Proteomes" id="UP000594638">
    <property type="component" value="Unassembled WGS sequence"/>
</dbReference>
<dbReference type="PROSITE" id="PS00028">
    <property type="entry name" value="ZINC_FINGER_C2H2_1"/>
    <property type="match status" value="1"/>
</dbReference>
<keyword evidence="1" id="KW-0479">Metal-binding</keyword>
<feature type="compositionally biased region" description="Polar residues" evidence="2">
    <location>
        <begin position="199"/>
        <end position="208"/>
    </location>
</feature>
<feature type="region of interest" description="Disordered" evidence="2">
    <location>
        <begin position="39"/>
        <end position="67"/>
    </location>
</feature>
<dbReference type="Gramene" id="OE9A006711T1">
    <property type="protein sequence ID" value="OE9A006711C1"/>
    <property type="gene ID" value="OE9A006711"/>
</dbReference>
<keyword evidence="1" id="KW-0863">Zinc-finger</keyword>
<dbReference type="InterPro" id="IPR036236">
    <property type="entry name" value="Znf_C2H2_sf"/>
</dbReference>
<protein>
    <submittedName>
        <fullName evidence="4">Zinc finger 8-like</fullName>
    </submittedName>
</protein>
<evidence type="ECO:0000256" key="1">
    <source>
        <dbReference type="PROSITE-ProRule" id="PRU00042"/>
    </source>
</evidence>
<dbReference type="GO" id="GO:0008270">
    <property type="term" value="F:zinc ion binding"/>
    <property type="evidence" value="ECO:0007669"/>
    <property type="project" value="UniProtKB-KW"/>
</dbReference>
<dbReference type="EMBL" id="CACTIH010009047">
    <property type="protein sequence ID" value="CAA3021020.1"/>
    <property type="molecule type" value="Genomic_DNA"/>
</dbReference>
<sequence length="228" mass="25461">MEKSEKETCDFMNVKSFSQLPFIRPAPVKEKAIRLFGNEFGGKSEANNESKPSENIAREEAKDNENGDGGKKFECHYCCRIFPTSQALGGHQNAHKKERQNARRAHLQSAILHGGLSEAHVYGVMSHRLGSTRPAAMAYGSNYAYTRDSRSYGTCHGSYTQPPINGSHLALWKIPSHHSSPTFLHQLPSFYDDHLKPPSISNPNSQNLLGYESKPRIQDGQVNLDLHL</sequence>
<feature type="compositionally biased region" description="Basic and acidic residues" evidence="2">
    <location>
        <begin position="46"/>
        <end position="67"/>
    </location>
</feature>
<gene>
    <name evidence="4" type="ORF">OLEA9_A006711</name>
</gene>
<dbReference type="GO" id="GO:0009739">
    <property type="term" value="P:response to gibberellin"/>
    <property type="evidence" value="ECO:0007669"/>
    <property type="project" value="InterPro"/>
</dbReference>
<feature type="domain" description="C2H2-type" evidence="3">
    <location>
        <begin position="73"/>
        <end position="100"/>
    </location>
</feature>
<organism evidence="4 5">
    <name type="scientific">Olea europaea subsp. europaea</name>
    <dbReference type="NCBI Taxonomy" id="158383"/>
    <lineage>
        <taxon>Eukaryota</taxon>
        <taxon>Viridiplantae</taxon>
        <taxon>Streptophyta</taxon>
        <taxon>Embryophyta</taxon>
        <taxon>Tracheophyta</taxon>
        <taxon>Spermatophyta</taxon>
        <taxon>Magnoliopsida</taxon>
        <taxon>eudicotyledons</taxon>
        <taxon>Gunneridae</taxon>
        <taxon>Pentapetalae</taxon>
        <taxon>asterids</taxon>
        <taxon>lamiids</taxon>
        <taxon>Lamiales</taxon>
        <taxon>Oleaceae</taxon>
        <taxon>Oleeae</taxon>
        <taxon>Olea</taxon>
    </lineage>
</organism>
<evidence type="ECO:0000256" key="2">
    <source>
        <dbReference type="SAM" id="MobiDB-lite"/>
    </source>
</evidence>
<dbReference type="Gene3D" id="3.30.160.60">
    <property type="entry name" value="Classic Zinc Finger"/>
    <property type="match status" value="1"/>
</dbReference>
<dbReference type="InterPro" id="IPR044291">
    <property type="entry name" value="GIS/GIS2/ZFP8"/>
</dbReference>
<name>A0A8S0UT13_OLEEU</name>
<comment type="caution">
    <text evidence="4">The sequence shown here is derived from an EMBL/GenBank/DDBJ whole genome shotgun (WGS) entry which is preliminary data.</text>
</comment>
<dbReference type="PROSITE" id="PS50157">
    <property type="entry name" value="ZINC_FINGER_C2H2_2"/>
    <property type="match status" value="1"/>
</dbReference>
<dbReference type="InterPro" id="IPR013087">
    <property type="entry name" value="Znf_C2H2_type"/>
</dbReference>
<keyword evidence="1" id="KW-0862">Zinc</keyword>
<evidence type="ECO:0000259" key="3">
    <source>
        <dbReference type="PROSITE" id="PS50157"/>
    </source>
</evidence>
<evidence type="ECO:0000313" key="4">
    <source>
        <dbReference type="EMBL" id="CAA3021020.1"/>
    </source>
</evidence>
<keyword evidence="5" id="KW-1185">Reference proteome</keyword>
<evidence type="ECO:0000313" key="5">
    <source>
        <dbReference type="Proteomes" id="UP000594638"/>
    </source>
</evidence>
<dbReference type="SUPFAM" id="SSF57667">
    <property type="entry name" value="beta-beta-alpha zinc fingers"/>
    <property type="match status" value="1"/>
</dbReference>
<dbReference type="GO" id="GO:0003700">
    <property type="term" value="F:DNA-binding transcription factor activity"/>
    <property type="evidence" value="ECO:0007669"/>
    <property type="project" value="InterPro"/>
</dbReference>
<feature type="region of interest" description="Disordered" evidence="2">
    <location>
        <begin position="195"/>
        <end position="214"/>
    </location>
</feature>